<accession>A0A1D1VL79</accession>
<organism evidence="2 3">
    <name type="scientific">Ramazzottius varieornatus</name>
    <name type="common">Water bear</name>
    <name type="synonym">Tardigrade</name>
    <dbReference type="NCBI Taxonomy" id="947166"/>
    <lineage>
        <taxon>Eukaryota</taxon>
        <taxon>Metazoa</taxon>
        <taxon>Ecdysozoa</taxon>
        <taxon>Tardigrada</taxon>
        <taxon>Eutardigrada</taxon>
        <taxon>Parachela</taxon>
        <taxon>Hypsibioidea</taxon>
        <taxon>Ramazzottiidae</taxon>
        <taxon>Ramazzottius</taxon>
    </lineage>
</organism>
<feature type="compositionally biased region" description="Low complexity" evidence="1">
    <location>
        <begin position="1"/>
        <end position="16"/>
    </location>
</feature>
<evidence type="ECO:0000313" key="3">
    <source>
        <dbReference type="Proteomes" id="UP000186922"/>
    </source>
</evidence>
<sequence length="87" mass="10101">MTTPRTASTSPRSPATKSFMSSRCPAGRSSKAKMHPELVRSTLGWNNTRVTRLHRGMKVRIVRLPTRRKKRRSSWIHKQLRTKCRKS</sequence>
<proteinExistence type="predicted"/>
<feature type="region of interest" description="Disordered" evidence="1">
    <location>
        <begin position="1"/>
        <end position="33"/>
    </location>
</feature>
<dbReference type="AlphaFoldDB" id="A0A1D1VL79"/>
<comment type="caution">
    <text evidence="2">The sequence shown here is derived from an EMBL/GenBank/DDBJ whole genome shotgun (WGS) entry which is preliminary data.</text>
</comment>
<keyword evidence="3" id="KW-1185">Reference proteome</keyword>
<dbReference type="EMBL" id="BDGG01000006">
    <property type="protein sequence ID" value="GAV00883.1"/>
    <property type="molecule type" value="Genomic_DNA"/>
</dbReference>
<evidence type="ECO:0000256" key="1">
    <source>
        <dbReference type="SAM" id="MobiDB-lite"/>
    </source>
</evidence>
<gene>
    <name evidence="2" type="primary">RvY_11671-1</name>
    <name evidence="2" type="synonym">RvY_11671.1</name>
    <name evidence="2" type="ORF">RvY_11671</name>
</gene>
<reference evidence="2 3" key="1">
    <citation type="journal article" date="2016" name="Nat. Commun.">
        <title>Extremotolerant tardigrade genome and improved radiotolerance of human cultured cells by tardigrade-unique protein.</title>
        <authorList>
            <person name="Hashimoto T."/>
            <person name="Horikawa D.D."/>
            <person name="Saito Y."/>
            <person name="Kuwahara H."/>
            <person name="Kozuka-Hata H."/>
            <person name="Shin-I T."/>
            <person name="Minakuchi Y."/>
            <person name="Ohishi K."/>
            <person name="Motoyama A."/>
            <person name="Aizu T."/>
            <person name="Enomoto A."/>
            <person name="Kondo K."/>
            <person name="Tanaka S."/>
            <person name="Hara Y."/>
            <person name="Koshikawa S."/>
            <person name="Sagara H."/>
            <person name="Miura T."/>
            <person name="Yokobori S."/>
            <person name="Miyagawa K."/>
            <person name="Suzuki Y."/>
            <person name="Kubo T."/>
            <person name="Oyama M."/>
            <person name="Kohara Y."/>
            <person name="Fujiyama A."/>
            <person name="Arakawa K."/>
            <person name="Katayama T."/>
            <person name="Toyoda A."/>
            <person name="Kunieda T."/>
        </authorList>
    </citation>
    <scope>NUCLEOTIDE SEQUENCE [LARGE SCALE GENOMIC DNA]</scope>
    <source>
        <strain evidence="2 3">YOKOZUNA-1</strain>
    </source>
</reference>
<dbReference type="Proteomes" id="UP000186922">
    <property type="component" value="Unassembled WGS sequence"/>
</dbReference>
<evidence type="ECO:0000313" key="2">
    <source>
        <dbReference type="EMBL" id="GAV00883.1"/>
    </source>
</evidence>
<protein>
    <submittedName>
        <fullName evidence="2">Uncharacterized protein</fullName>
    </submittedName>
</protein>
<name>A0A1D1VL79_RAMVA</name>